<dbReference type="PANTHER" id="PTHR37291:SF1">
    <property type="entry name" value="TYPE IV METHYL-DIRECTED RESTRICTION ENZYME ECOKMCRB SUBUNIT"/>
    <property type="match status" value="1"/>
</dbReference>
<proteinExistence type="predicted"/>
<comment type="caution">
    <text evidence="2">The sequence shown here is derived from an EMBL/GenBank/DDBJ whole genome shotgun (WGS) entry which is preliminary data.</text>
</comment>
<evidence type="ECO:0000259" key="1">
    <source>
        <dbReference type="SMART" id="SM00382"/>
    </source>
</evidence>
<feature type="domain" description="AAA+ ATPase" evidence="1">
    <location>
        <begin position="470"/>
        <end position="631"/>
    </location>
</feature>
<dbReference type="PANTHER" id="PTHR37291">
    <property type="entry name" value="5-METHYLCYTOSINE-SPECIFIC RESTRICTION ENZYME B"/>
    <property type="match status" value="1"/>
</dbReference>
<dbReference type="SMART" id="SM00382">
    <property type="entry name" value="AAA"/>
    <property type="match status" value="1"/>
</dbReference>
<dbReference type="CDD" id="cd00009">
    <property type="entry name" value="AAA"/>
    <property type="match status" value="1"/>
</dbReference>
<dbReference type="SUPFAM" id="SSF52540">
    <property type="entry name" value="P-loop containing nucleoside triphosphate hydrolases"/>
    <property type="match status" value="1"/>
</dbReference>
<gene>
    <name evidence="2" type="ORF">ACFYY5_14505</name>
</gene>
<reference evidence="2 3" key="1">
    <citation type="submission" date="2024-10" db="EMBL/GenBank/DDBJ databases">
        <title>The Natural Products Discovery Center: Release of the First 8490 Sequenced Strains for Exploring Actinobacteria Biosynthetic Diversity.</title>
        <authorList>
            <person name="Kalkreuter E."/>
            <person name="Kautsar S.A."/>
            <person name="Yang D."/>
            <person name="Bader C.D."/>
            <person name="Teijaro C.N."/>
            <person name="Fluegel L."/>
            <person name="Davis C.M."/>
            <person name="Simpson J.R."/>
            <person name="Lauterbach L."/>
            <person name="Steele A.D."/>
            <person name="Gui C."/>
            <person name="Meng S."/>
            <person name="Li G."/>
            <person name="Viehrig K."/>
            <person name="Ye F."/>
            <person name="Su P."/>
            <person name="Kiefer A.F."/>
            <person name="Nichols A."/>
            <person name="Cepeda A.J."/>
            <person name="Yan W."/>
            <person name="Fan B."/>
            <person name="Jiang Y."/>
            <person name="Adhikari A."/>
            <person name="Zheng C.-J."/>
            <person name="Schuster L."/>
            <person name="Cowan T.M."/>
            <person name="Smanski M.J."/>
            <person name="Chevrette M.G."/>
            <person name="De Carvalho L.P.S."/>
            <person name="Shen B."/>
        </authorList>
    </citation>
    <scope>NUCLEOTIDE SEQUENCE [LARGE SCALE GENOMIC DNA]</scope>
    <source>
        <strain evidence="2 3">NPDC001867</strain>
    </source>
</reference>
<dbReference type="Gene3D" id="3.40.50.300">
    <property type="entry name" value="P-loop containing nucleotide triphosphate hydrolases"/>
    <property type="match status" value="1"/>
</dbReference>
<protein>
    <submittedName>
        <fullName evidence="2">McrB family protein</fullName>
    </submittedName>
</protein>
<evidence type="ECO:0000313" key="3">
    <source>
        <dbReference type="Proteomes" id="UP001602089"/>
    </source>
</evidence>
<dbReference type="Pfam" id="PF07728">
    <property type="entry name" value="AAA_5"/>
    <property type="match status" value="1"/>
</dbReference>
<accession>A0ABW6TD01</accession>
<evidence type="ECO:0000313" key="2">
    <source>
        <dbReference type="EMBL" id="MFF4024045.1"/>
    </source>
</evidence>
<dbReference type="RefSeq" id="WP_195021751.1">
    <property type="nucleotide sequence ID" value="NZ_JADLPS010000001.1"/>
</dbReference>
<dbReference type="InterPro" id="IPR027417">
    <property type="entry name" value="P-loop_NTPase"/>
</dbReference>
<dbReference type="EMBL" id="JBIATK010000004">
    <property type="protein sequence ID" value="MFF4024045.1"/>
    <property type="molecule type" value="Genomic_DNA"/>
</dbReference>
<sequence>MTDPTAAWLGRPAGVAVATLGRRMIEQCLAKDGSVLTPQREVWTRANLEELRRDFVDRPDEGSRSFFDKLGDQLADTSPLAVQLFAELLLLNLLPIQNLRGETKIEQLRAVLKLTHTTVAIPDDVAETLRAGGVYHGGQAFNNYRWLQLKYLIEFALYFKALPEDERRQALDDPLAFRAAANAVATGQAAQRQSLLYLAFPSFFLPIVSPAHRRSIRDAFADYLDHAPSNDVDSDLHEINEAVMREHDGPVDFYDSPWKERWRPKPDVADPTAEVQHAWRVRGSNVLGYDLVPMWRQKGIVSLSARLLRPVEPDIAREELKSFIEEDYRTSGYAARQEKFDEFYAFLARMHDGDLVVTFSQRRLYFGTVTGEAEYIKSEDGLSNLRRTVKWESHSLPIDSVPDEVTTLLDSPSDVTDLSAQIDTLRSLTERRHGPAASKSANLPDATAELAQRLHVPQAWLQECIDLLRDRPQLIFYGPPGTGKTYLAQEIAKHIAPDGNVTLVQFHPAYSYEDFFEGYRPVPLGNGQVGFDLKPGPLRRIVDKAVENPTAVYVLIIDEINRGNLAKIFGELYFLLEYRNTAIDLLYRSDSDGGFSLPRNLVMIGTMNTADRSIALVDAAMRRRFAFVPLHPSEPPTNRVLRSWLAANGYDIAVADLLDALNNRIDDPDFKIGPSYFMRPAVFAPGGIERVWRTAILPLLEEYHYGDRTINVDATYGLDAIRRSAQSAADSEHDSGPAADSD</sequence>
<dbReference type="Proteomes" id="UP001602089">
    <property type="component" value="Unassembled WGS sequence"/>
</dbReference>
<organism evidence="2 3">
    <name type="scientific">Nocardia elegans</name>
    <dbReference type="NCBI Taxonomy" id="300029"/>
    <lineage>
        <taxon>Bacteria</taxon>
        <taxon>Bacillati</taxon>
        <taxon>Actinomycetota</taxon>
        <taxon>Actinomycetes</taxon>
        <taxon>Mycobacteriales</taxon>
        <taxon>Nocardiaceae</taxon>
        <taxon>Nocardia</taxon>
    </lineage>
</organism>
<dbReference type="InterPro" id="IPR011704">
    <property type="entry name" value="ATPase_dyneun-rel_AAA"/>
</dbReference>
<keyword evidence="3" id="KW-1185">Reference proteome</keyword>
<name>A0ABW6TD01_9NOCA</name>
<dbReference type="InterPro" id="IPR052934">
    <property type="entry name" value="Methyl-DNA_Rec/Restrict_Enz"/>
</dbReference>
<dbReference type="InterPro" id="IPR003593">
    <property type="entry name" value="AAA+_ATPase"/>
</dbReference>